<organism evidence="2 3">
    <name type="scientific">Sulfuritalea hydrogenivorans sk43H</name>
    <dbReference type="NCBI Taxonomy" id="1223802"/>
    <lineage>
        <taxon>Bacteria</taxon>
        <taxon>Pseudomonadati</taxon>
        <taxon>Pseudomonadota</taxon>
        <taxon>Betaproteobacteria</taxon>
        <taxon>Nitrosomonadales</taxon>
        <taxon>Sterolibacteriaceae</taxon>
        <taxon>Sulfuritalea</taxon>
    </lineage>
</organism>
<dbReference type="Proteomes" id="UP000031637">
    <property type="component" value="Chromosome"/>
</dbReference>
<dbReference type="HOGENOM" id="CLU_1093171_0_0_4"/>
<dbReference type="InterPro" id="IPR014960">
    <property type="entry name" value="DUF1828"/>
</dbReference>
<dbReference type="RefSeq" id="WP_041096351.1">
    <property type="nucleotide sequence ID" value="NZ_AP012547.1"/>
</dbReference>
<dbReference type="OrthoDB" id="9125981at2"/>
<dbReference type="KEGG" id="shd:SUTH_00170"/>
<evidence type="ECO:0000313" key="3">
    <source>
        <dbReference type="Proteomes" id="UP000031637"/>
    </source>
</evidence>
<evidence type="ECO:0000313" key="2">
    <source>
        <dbReference type="EMBL" id="BAO27990.1"/>
    </source>
</evidence>
<dbReference type="AlphaFoldDB" id="W0SB71"/>
<keyword evidence="3" id="KW-1185">Reference proteome</keyword>
<dbReference type="Pfam" id="PF08861">
    <property type="entry name" value="DUF1828"/>
    <property type="match status" value="1"/>
</dbReference>
<sequence length="253" mass="27563">MNCANLLENLGFDCAPRENGALRLWSPFTFDDGEHLGLFLEPLGDDRWLVTDHADTLMHASALGAKLSKPRLEGIRKRFPAVNLSDGGALRATAAQADLPSVVAAVLNTAIAISHSEASWLPKAGEERFIQSVGRELQSVAGAHLQRNVSVQGVSGHQLEFPLVIDLPDVGRHYIQPVASGDEHVDWGNVYKAGGKMLDLKSAGADEHQRIVVIEDMPGDEELGKAITFLSVTTSVLLFSHRMQWLERFRLAA</sequence>
<name>W0SB71_9PROT</name>
<proteinExistence type="predicted"/>
<reference evidence="2 3" key="1">
    <citation type="journal article" date="2014" name="Syst. Appl. Microbiol.">
        <title>Complete genomes of freshwater sulfur oxidizers Sulfuricella denitrificans skB26 and Sulfuritalea hydrogenivorans sk43H: genetic insights into the sulfur oxidation pathway of betaproteobacteria.</title>
        <authorList>
            <person name="Watanabe T."/>
            <person name="Kojima H."/>
            <person name="Fukui M."/>
        </authorList>
    </citation>
    <scope>NUCLEOTIDE SEQUENCE [LARGE SCALE GENOMIC DNA]</scope>
    <source>
        <strain evidence="2">DSM22779</strain>
    </source>
</reference>
<dbReference type="EMBL" id="AP012547">
    <property type="protein sequence ID" value="BAO27990.1"/>
    <property type="molecule type" value="Genomic_DNA"/>
</dbReference>
<protein>
    <recommendedName>
        <fullName evidence="1">DUF1828 domain-containing protein</fullName>
    </recommendedName>
</protein>
<evidence type="ECO:0000259" key="1">
    <source>
        <dbReference type="Pfam" id="PF08861"/>
    </source>
</evidence>
<accession>W0SB71</accession>
<feature type="domain" description="DUF1828" evidence="1">
    <location>
        <begin position="26"/>
        <end position="113"/>
    </location>
</feature>
<gene>
    <name evidence="2" type="ORF">SUTH_00170</name>
</gene>